<protein>
    <submittedName>
        <fullName evidence="2">Helix-turn-helix domain-containing protein</fullName>
    </submittedName>
</protein>
<dbReference type="Gene3D" id="1.10.260.40">
    <property type="entry name" value="lambda repressor-like DNA-binding domains"/>
    <property type="match status" value="1"/>
</dbReference>
<gene>
    <name evidence="2" type="ORF">ACFQPB_15965</name>
</gene>
<dbReference type="EMBL" id="JBHTCA010000014">
    <property type="protein sequence ID" value="MFC7410362.1"/>
    <property type="molecule type" value="Genomic_DNA"/>
</dbReference>
<dbReference type="SMART" id="SM00530">
    <property type="entry name" value="HTH_XRE"/>
    <property type="match status" value="1"/>
</dbReference>
<evidence type="ECO:0000259" key="1">
    <source>
        <dbReference type="PROSITE" id="PS50943"/>
    </source>
</evidence>
<dbReference type="PROSITE" id="PS50943">
    <property type="entry name" value="HTH_CROC1"/>
    <property type="match status" value="1"/>
</dbReference>
<feature type="domain" description="HTH cro/C1-type" evidence="1">
    <location>
        <begin position="16"/>
        <end position="69"/>
    </location>
</feature>
<dbReference type="Pfam" id="PF13560">
    <property type="entry name" value="HTH_31"/>
    <property type="match status" value="1"/>
</dbReference>
<name>A0ABW2QQ02_9BURK</name>
<dbReference type="CDD" id="cd00093">
    <property type="entry name" value="HTH_XRE"/>
    <property type="match status" value="1"/>
</dbReference>
<reference evidence="3" key="1">
    <citation type="journal article" date="2019" name="Int. J. Syst. Evol. Microbiol.">
        <title>The Global Catalogue of Microorganisms (GCM) 10K type strain sequencing project: providing services to taxonomists for standard genome sequencing and annotation.</title>
        <authorList>
            <consortium name="The Broad Institute Genomics Platform"/>
            <consortium name="The Broad Institute Genome Sequencing Center for Infectious Disease"/>
            <person name="Wu L."/>
            <person name="Ma J."/>
        </authorList>
    </citation>
    <scope>NUCLEOTIDE SEQUENCE [LARGE SCALE GENOMIC DNA]</scope>
    <source>
        <strain evidence="3">CGMCC 1.12371</strain>
    </source>
</reference>
<organism evidence="2 3">
    <name type="scientific">Hydrogenophaga atypica</name>
    <dbReference type="NCBI Taxonomy" id="249409"/>
    <lineage>
        <taxon>Bacteria</taxon>
        <taxon>Pseudomonadati</taxon>
        <taxon>Pseudomonadota</taxon>
        <taxon>Betaproteobacteria</taxon>
        <taxon>Burkholderiales</taxon>
        <taxon>Comamonadaceae</taxon>
        <taxon>Hydrogenophaga</taxon>
    </lineage>
</organism>
<sequence>MRRNNVPRHASFGSALQRLRAARGLTQEDMLMATSRRHMSRIEQGHQMPSIRVVESLAENLRLHPLSLLAAAYCPDGDLESVQELLQTVQADIAGLINS</sequence>
<dbReference type="InterPro" id="IPR010982">
    <property type="entry name" value="Lambda_DNA-bd_dom_sf"/>
</dbReference>
<evidence type="ECO:0000313" key="2">
    <source>
        <dbReference type="EMBL" id="MFC7410362.1"/>
    </source>
</evidence>
<dbReference type="InterPro" id="IPR001387">
    <property type="entry name" value="Cro/C1-type_HTH"/>
</dbReference>
<comment type="caution">
    <text evidence="2">The sequence shown here is derived from an EMBL/GenBank/DDBJ whole genome shotgun (WGS) entry which is preliminary data.</text>
</comment>
<proteinExistence type="predicted"/>
<dbReference type="Proteomes" id="UP001596501">
    <property type="component" value="Unassembled WGS sequence"/>
</dbReference>
<keyword evidence="3" id="KW-1185">Reference proteome</keyword>
<dbReference type="SUPFAM" id="SSF47413">
    <property type="entry name" value="lambda repressor-like DNA-binding domains"/>
    <property type="match status" value="1"/>
</dbReference>
<dbReference type="RefSeq" id="WP_382225315.1">
    <property type="nucleotide sequence ID" value="NZ_JBHTCA010000014.1"/>
</dbReference>
<accession>A0ABW2QQ02</accession>
<evidence type="ECO:0000313" key="3">
    <source>
        <dbReference type="Proteomes" id="UP001596501"/>
    </source>
</evidence>